<organism evidence="1 2">
    <name type="scientific">Pelosinus baikalensis</name>
    <dbReference type="NCBI Taxonomy" id="2892015"/>
    <lineage>
        <taxon>Bacteria</taxon>
        <taxon>Bacillati</taxon>
        <taxon>Bacillota</taxon>
        <taxon>Negativicutes</taxon>
        <taxon>Selenomonadales</taxon>
        <taxon>Sporomusaceae</taxon>
        <taxon>Pelosinus</taxon>
    </lineage>
</organism>
<dbReference type="RefSeq" id="WP_229537346.1">
    <property type="nucleotide sequence ID" value="NZ_JAJHJB010000068.1"/>
</dbReference>
<sequence>MIVLHPSQSVLIEFIETRSKVKGSKRRLRQCLKIAGYIDQREYRNPICSYSDEIIENIFKAEQV</sequence>
<keyword evidence="2" id="KW-1185">Reference proteome</keyword>
<dbReference type="EMBL" id="JAJHJB010000068">
    <property type="protein sequence ID" value="MCC5468453.1"/>
    <property type="molecule type" value="Genomic_DNA"/>
</dbReference>
<protein>
    <submittedName>
        <fullName evidence="1">Uncharacterized protein</fullName>
    </submittedName>
</protein>
<comment type="caution">
    <text evidence="1">The sequence shown here is derived from an EMBL/GenBank/DDBJ whole genome shotgun (WGS) entry which is preliminary data.</text>
</comment>
<evidence type="ECO:0000313" key="2">
    <source>
        <dbReference type="Proteomes" id="UP001165492"/>
    </source>
</evidence>
<proteinExistence type="predicted"/>
<dbReference type="Proteomes" id="UP001165492">
    <property type="component" value="Unassembled WGS sequence"/>
</dbReference>
<accession>A0ABS8HZ85</accession>
<gene>
    <name evidence="1" type="ORF">LMF89_24255</name>
</gene>
<reference evidence="1" key="1">
    <citation type="submission" date="2021-11" db="EMBL/GenBank/DDBJ databases">
        <title>Description of a new species Pelosinus isolated from the bottom sediments of Lake Baikal.</title>
        <authorList>
            <person name="Zakharyuk A."/>
        </authorList>
    </citation>
    <scope>NUCLEOTIDE SEQUENCE</scope>
    <source>
        <strain evidence="1">Bkl1</strain>
    </source>
</reference>
<name>A0ABS8HZ85_9FIRM</name>
<evidence type="ECO:0000313" key="1">
    <source>
        <dbReference type="EMBL" id="MCC5468453.1"/>
    </source>
</evidence>